<evidence type="ECO:0000313" key="1">
    <source>
        <dbReference type="EMBL" id="AVH60898.1"/>
    </source>
</evidence>
<protein>
    <recommendedName>
        <fullName evidence="3">Phosphohydrolase</fullName>
    </recommendedName>
</protein>
<organism evidence="1 2">
    <name type="scientific">Streptomyces dengpaensis</name>
    <dbReference type="NCBI Taxonomy" id="2049881"/>
    <lineage>
        <taxon>Bacteria</taxon>
        <taxon>Bacillati</taxon>
        <taxon>Actinomycetota</taxon>
        <taxon>Actinomycetes</taxon>
        <taxon>Kitasatosporales</taxon>
        <taxon>Streptomycetaceae</taxon>
        <taxon>Streptomyces</taxon>
    </lineage>
</organism>
<gene>
    <name evidence="1" type="ORF">C4B68_00680</name>
</gene>
<dbReference type="RefSeq" id="WP_099506788.1">
    <property type="nucleotide sequence ID" value="NZ_CP026652.1"/>
</dbReference>
<evidence type="ECO:0008006" key="3">
    <source>
        <dbReference type="Google" id="ProtNLM"/>
    </source>
</evidence>
<sequence>MPDGPVVTSHPVVEAVLAHYRLQIGPDLDTYRNHVYRGLNYQRRLLGRKEVSNDQALTWAVHDLGIWTARTFDYLAPSAELARQHAGEAEVADLPRVIQMVELHHKLRPVHDPLIETFRKADRIDVMRGHLRSGLGRREVDEITEALPYCGFHRFLLREATRHITRHPLHPLPMFRW</sequence>
<dbReference type="Proteomes" id="UP000238413">
    <property type="component" value="Chromosome"/>
</dbReference>
<keyword evidence="2" id="KW-1185">Reference proteome</keyword>
<evidence type="ECO:0000313" key="2">
    <source>
        <dbReference type="Proteomes" id="UP000238413"/>
    </source>
</evidence>
<accession>A0ABM6T2L0</accession>
<reference evidence="1 2" key="1">
    <citation type="submission" date="2018-02" db="EMBL/GenBank/DDBJ databases">
        <title>Complete genome sequence of Streptomyces dengpaensis, the producer of angucyclines.</title>
        <authorList>
            <person name="Yumei L."/>
        </authorList>
    </citation>
    <scope>NUCLEOTIDE SEQUENCE [LARGE SCALE GENOMIC DNA]</scope>
    <source>
        <strain evidence="1 2">XZHG99</strain>
    </source>
</reference>
<name>A0ABM6T2L0_9ACTN</name>
<proteinExistence type="predicted"/>
<dbReference type="EMBL" id="CP026652">
    <property type="protein sequence ID" value="AVH60898.1"/>
    <property type="molecule type" value="Genomic_DNA"/>
</dbReference>